<proteinExistence type="predicted"/>
<accession>A0A8S5PHB7</accession>
<evidence type="ECO:0000313" key="1">
    <source>
        <dbReference type="EMBL" id="DAE06088.1"/>
    </source>
</evidence>
<reference evidence="1" key="1">
    <citation type="journal article" date="2021" name="Proc. Natl. Acad. Sci. U.S.A.">
        <title>A Catalog of Tens of Thousands of Viruses from Human Metagenomes Reveals Hidden Associations with Chronic Diseases.</title>
        <authorList>
            <person name="Tisza M.J."/>
            <person name="Buck C.B."/>
        </authorList>
    </citation>
    <scope>NUCLEOTIDE SEQUENCE</scope>
    <source>
        <strain evidence="1">CtHkH8</strain>
    </source>
</reference>
<name>A0A8S5PHB7_9CAUD</name>
<organism evidence="1">
    <name type="scientific">Podoviridae sp. ctHkH8</name>
    <dbReference type="NCBI Taxonomy" id="2825236"/>
    <lineage>
        <taxon>Viruses</taxon>
        <taxon>Duplodnaviria</taxon>
        <taxon>Heunggongvirae</taxon>
        <taxon>Uroviricota</taxon>
        <taxon>Caudoviricetes</taxon>
    </lineage>
</organism>
<sequence length="278" mass="31198">MSAVTMTLGYICEGLVGRTEPAGYTDIVNTVIPSAVPILFDFNFPIFDEQYRNVLLTKIIKHYYTREIGEETLGLFKLRLDTRLNEIMPYYNKMYETETYKFNPMYDVDLTRQHQANKTGTQKLDGKVKTTEEGQTITAVDNTTKADGNVNQTVARAGTDKYSETPQGGLVGLANDEYLSNARMTNDNDTTTATTGDTTTINGNTDTTTDNTTNVTTNNNTTINNVEDYIETVKGKQGAQSYASMITEYRESLINIDMMIINDLSDLFLGIWEVGYQW</sequence>
<dbReference type="EMBL" id="BK015426">
    <property type="protein sequence ID" value="DAE06088.1"/>
    <property type="molecule type" value="Genomic_DNA"/>
</dbReference>
<protein>
    <submittedName>
        <fullName evidence="1">Lower collar protein</fullName>
    </submittedName>
</protein>